<dbReference type="AlphaFoldDB" id="A0AAE3QQ61"/>
<protein>
    <submittedName>
        <fullName evidence="1">Crp/Fnr family transcriptional regulator</fullName>
    </submittedName>
</protein>
<gene>
    <name evidence="1" type="ORF">QNI16_09400</name>
</gene>
<comment type="caution">
    <text evidence="1">The sequence shown here is derived from an EMBL/GenBank/DDBJ whole genome shotgun (WGS) entry which is preliminary data.</text>
</comment>
<proteinExistence type="predicted"/>
<dbReference type="EMBL" id="JASJOS010000004">
    <property type="protein sequence ID" value="MDJ1480698.1"/>
    <property type="molecule type" value="Genomic_DNA"/>
</dbReference>
<sequence length="206" mass="24519">MKIIPMDQSTLPTLDPLIEHIRKKVSLSPEEVRETLLSFKLKNIKKRQFIIQPDFVATHRNYVLKGSFRAYVVDSKGQEYTIQLAIEDWWISDYNSYIFQQPATMFVVALEDSEVAQIDYSREQYLKRYSPTFETFFRIMAERSTAFQQRRLIANLTQTAEERYHHFLEQYPRLVQRIPQYALASYLGMTTEFISRLRNQKKKAKS</sequence>
<evidence type="ECO:0000313" key="2">
    <source>
        <dbReference type="Proteomes" id="UP001241110"/>
    </source>
</evidence>
<accession>A0AAE3QQ61</accession>
<evidence type="ECO:0000313" key="1">
    <source>
        <dbReference type="EMBL" id="MDJ1480698.1"/>
    </source>
</evidence>
<dbReference type="InterPro" id="IPR014710">
    <property type="entry name" value="RmlC-like_jellyroll"/>
</dbReference>
<name>A0AAE3QQ61_9BACT</name>
<dbReference type="RefSeq" id="WP_313978520.1">
    <property type="nucleotide sequence ID" value="NZ_JASJOS010000004.1"/>
</dbReference>
<organism evidence="1 2">
    <name type="scientific">Xanthocytophaga flava</name>
    <dbReference type="NCBI Taxonomy" id="3048013"/>
    <lineage>
        <taxon>Bacteria</taxon>
        <taxon>Pseudomonadati</taxon>
        <taxon>Bacteroidota</taxon>
        <taxon>Cytophagia</taxon>
        <taxon>Cytophagales</taxon>
        <taxon>Rhodocytophagaceae</taxon>
        <taxon>Xanthocytophaga</taxon>
    </lineage>
</organism>
<dbReference type="SUPFAM" id="SSF51206">
    <property type="entry name" value="cAMP-binding domain-like"/>
    <property type="match status" value="1"/>
</dbReference>
<dbReference type="Gene3D" id="2.60.120.10">
    <property type="entry name" value="Jelly Rolls"/>
    <property type="match status" value="1"/>
</dbReference>
<dbReference type="Proteomes" id="UP001241110">
    <property type="component" value="Unassembled WGS sequence"/>
</dbReference>
<dbReference type="InterPro" id="IPR018490">
    <property type="entry name" value="cNMP-bd_dom_sf"/>
</dbReference>
<reference evidence="1" key="1">
    <citation type="submission" date="2023-05" db="EMBL/GenBank/DDBJ databases">
        <authorList>
            <person name="Zhang X."/>
        </authorList>
    </citation>
    <scope>NUCLEOTIDE SEQUENCE</scope>
    <source>
        <strain evidence="1">YF14B1</strain>
    </source>
</reference>